<proteinExistence type="inferred from homology"/>
<evidence type="ECO:0000313" key="15">
    <source>
        <dbReference type="Proteomes" id="UP000095463"/>
    </source>
</evidence>
<dbReference type="OrthoDB" id="9815445at2"/>
<comment type="similarity">
    <text evidence="2 11">Belongs to the binding-protein-dependent transport system permease family.</text>
</comment>
<feature type="transmembrane region" description="Helical" evidence="11">
    <location>
        <begin position="109"/>
        <end position="130"/>
    </location>
</feature>
<accession>A0A1E5XQU9</accession>
<evidence type="ECO:0000256" key="11">
    <source>
        <dbReference type="RuleBase" id="RU363032"/>
    </source>
</evidence>
<keyword evidence="8 11" id="KW-1133">Transmembrane helix</keyword>
<feature type="transmembrane region" description="Helical" evidence="11">
    <location>
        <begin position="75"/>
        <end position="97"/>
    </location>
</feature>
<dbReference type="PANTHER" id="PTHR43744">
    <property type="entry name" value="ABC TRANSPORTER PERMEASE PROTEIN MG189-RELATED-RELATED"/>
    <property type="match status" value="1"/>
</dbReference>
<dbReference type="GO" id="GO:0055085">
    <property type="term" value="P:transmembrane transport"/>
    <property type="evidence" value="ECO:0007669"/>
    <property type="project" value="InterPro"/>
</dbReference>
<evidence type="ECO:0000256" key="9">
    <source>
        <dbReference type="ARBA" id="ARBA00023136"/>
    </source>
</evidence>
<evidence type="ECO:0000256" key="4">
    <source>
        <dbReference type="ARBA" id="ARBA00020515"/>
    </source>
</evidence>
<dbReference type="Proteomes" id="UP000095463">
    <property type="component" value="Unassembled WGS sequence"/>
</dbReference>
<gene>
    <name evidence="12" type="primary">ugpE</name>
    <name evidence="14" type="ORF">VW23_018625</name>
</gene>
<dbReference type="PANTHER" id="PTHR43744:SF8">
    <property type="entry name" value="SN-GLYCEROL-3-PHOSPHATE TRANSPORT SYSTEM PERMEASE PROTEIN UGPE"/>
    <property type="match status" value="1"/>
</dbReference>
<feature type="transmembrane region" description="Helical" evidence="11">
    <location>
        <begin position="242"/>
        <end position="262"/>
    </location>
</feature>
<keyword evidence="7 11" id="KW-0812">Transmembrane</keyword>
<keyword evidence="15" id="KW-1185">Reference proteome</keyword>
<feature type="transmembrane region" description="Helical" evidence="11">
    <location>
        <begin position="136"/>
        <end position="162"/>
    </location>
</feature>
<feature type="transmembrane region" description="Helical" evidence="11">
    <location>
        <begin position="183"/>
        <end position="205"/>
    </location>
</feature>
<evidence type="ECO:0000256" key="2">
    <source>
        <dbReference type="ARBA" id="ARBA00009306"/>
    </source>
</evidence>
<evidence type="ECO:0000313" key="14">
    <source>
        <dbReference type="EMBL" id="OEO30981.1"/>
    </source>
</evidence>
<reference evidence="14 15" key="1">
    <citation type="journal article" date="2015" name="Genome Announc.">
        <title>Genome Assemblies of Three Soil-Associated Devosia species: D. insulae, D. limi, and D. soli.</title>
        <authorList>
            <person name="Hassan Y.I."/>
            <person name="Lepp D."/>
            <person name="Zhou T."/>
        </authorList>
    </citation>
    <scope>NUCLEOTIDE SEQUENCE [LARGE SCALE GENOMIC DNA]</scope>
    <source>
        <strain evidence="14 15">DS-56</strain>
    </source>
</reference>
<evidence type="ECO:0000256" key="1">
    <source>
        <dbReference type="ARBA" id="ARBA00004651"/>
    </source>
</evidence>
<keyword evidence="5 11" id="KW-0813">Transport</keyword>
<dbReference type="AlphaFoldDB" id="A0A1E5XQU9"/>
<dbReference type="InterPro" id="IPR035906">
    <property type="entry name" value="MetI-like_sf"/>
</dbReference>
<keyword evidence="9 11" id="KW-0472">Membrane</keyword>
<comment type="subunit">
    <text evidence="3 12">The complex is composed of two ATP-binding proteins (UgpC), two transmembrane proteins (UgpA and UgpE) and a solute-binding protein (UgpB).</text>
</comment>
<evidence type="ECO:0000256" key="8">
    <source>
        <dbReference type="ARBA" id="ARBA00022989"/>
    </source>
</evidence>
<keyword evidence="12" id="KW-0997">Cell inner membrane</keyword>
<dbReference type="PROSITE" id="PS50928">
    <property type="entry name" value="ABC_TM1"/>
    <property type="match status" value="1"/>
</dbReference>
<evidence type="ECO:0000256" key="3">
    <source>
        <dbReference type="ARBA" id="ARBA00011557"/>
    </source>
</evidence>
<evidence type="ECO:0000256" key="5">
    <source>
        <dbReference type="ARBA" id="ARBA00022448"/>
    </source>
</evidence>
<feature type="domain" description="ABC transmembrane type-1" evidence="13">
    <location>
        <begin position="71"/>
        <end position="262"/>
    </location>
</feature>
<evidence type="ECO:0000256" key="12">
    <source>
        <dbReference type="RuleBase" id="RU363056"/>
    </source>
</evidence>
<keyword evidence="6 12" id="KW-1003">Cell membrane</keyword>
<evidence type="ECO:0000256" key="10">
    <source>
        <dbReference type="ARBA" id="ARBA00037054"/>
    </source>
</evidence>
<evidence type="ECO:0000259" key="13">
    <source>
        <dbReference type="PROSITE" id="PS50928"/>
    </source>
</evidence>
<dbReference type="RefSeq" id="WP_069909841.1">
    <property type="nucleotide sequence ID" value="NZ_LAJE02000175.1"/>
</dbReference>
<name>A0A1E5XQU9_9HYPH</name>
<dbReference type="Pfam" id="PF00528">
    <property type="entry name" value="BPD_transp_1"/>
    <property type="match status" value="1"/>
</dbReference>
<dbReference type="CDD" id="cd06261">
    <property type="entry name" value="TM_PBP2"/>
    <property type="match status" value="1"/>
</dbReference>
<dbReference type="Gene3D" id="1.10.3720.10">
    <property type="entry name" value="MetI-like"/>
    <property type="match status" value="1"/>
</dbReference>
<comment type="function">
    <text evidence="10 12">Part of the ABC transporter complex UgpBAEC involved in sn-glycerol-3-phosphate (G3P) import. Probably responsible for the translocation of the substrate across the membrane.</text>
</comment>
<organism evidence="14 15">
    <name type="scientific">Devosia insulae DS-56</name>
    <dbReference type="NCBI Taxonomy" id="1116389"/>
    <lineage>
        <taxon>Bacteria</taxon>
        <taxon>Pseudomonadati</taxon>
        <taxon>Pseudomonadota</taxon>
        <taxon>Alphaproteobacteria</taxon>
        <taxon>Hyphomicrobiales</taxon>
        <taxon>Devosiaceae</taxon>
        <taxon>Devosia</taxon>
    </lineage>
</organism>
<sequence length="277" mass="29792">MQTGASPLSRTLANLFLWGAVLVALLPLGLVALNAFKPHTAIVANPLSLPESLSLDNFARAWNGGKFSIGIVNSLLLSGTTTLITLAFASLAAFALARRKIPGWQLITIYFLCATTVPIQLFLFPLYFVYAKLGIVGNFAATALILAAINLPITIFLLRAYVISIPQDVDDAAFMDGANPLQTFLHVILPLMRPGLITVAIIVFLNSWNEFLITSTFQKGRSNITMTLGYLSMNGTYATDQGALMAGAFILVAPIVVFFLLLQRFFISGMTSGAVKG</sequence>
<evidence type="ECO:0000256" key="6">
    <source>
        <dbReference type="ARBA" id="ARBA00022475"/>
    </source>
</evidence>
<dbReference type="EMBL" id="LAJE02000175">
    <property type="protein sequence ID" value="OEO30981.1"/>
    <property type="molecule type" value="Genomic_DNA"/>
</dbReference>
<protein>
    <recommendedName>
        <fullName evidence="4 12">sn-glycerol-3-phosphate transport system permease protein UgpE</fullName>
    </recommendedName>
</protein>
<dbReference type="SUPFAM" id="SSF161098">
    <property type="entry name" value="MetI-like"/>
    <property type="match status" value="1"/>
</dbReference>
<evidence type="ECO:0000256" key="7">
    <source>
        <dbReference type="ARBA" id="ARBA00022692"/>
    </source>
</evidence>
<dbReference type="InterPro" id="IPR000515">
    <property type="entry name" value="MetI-like"/>
</dbReference>
<dbReference type="GO" id="GO:0005886">
    <property type="term" value="C:plasma membrane"/>
    <property type="evidence" value="ECO:0007669"/>
    <property type="project" value="UniProtKB-SubCell"/>
</dbReference>
<feature type="transmembrane region" description="Helical" evidence="11">
    <location>
        <begin position="12"/>
        <end position="36"/>
    </location>
</feature>
<comment type="subcellular location">
    <subcellularLocation>
        <location evidence="12">Cell inner membrane</location>
        <topology evidence="12">Multi-pass membrane protein</topology>
    </subcellularLocation>
    <subcellularLocation>
        <location evidence="1 11">Cell membrane</location>
        <topology evidence="1 11">Multi-pass membrane protein</topology>
    </subcellularLocation>
</comment>
<comment type="caution">
    <text evidence="14">The sequence shown here is derived from an EMBL/GenBank/DDBJ whole genome shotgun (WGS) entry which is preliminary data.</text>
</comment>